<accession>A0A061DD50</accession>
<protein>
    <submittedName>
        <fullName evidence="2">Uncharacterized protein</fullName>
    </submittedName>
</protein>
<proteinExistence type="predicted"/>
<reference evidence="3" key="1">
    <citation type="submission" date="2014-06" db="EMBL/GenBank/DDBJ databases">
        <authorList>
            <person name="Aslett M."/>
            <person name="De Silva N."/>
        </authorList>
    </citation>
    <scope>NUCLEOTIDE SEQUENCE [LARGE SCALE GENOMIC DNA]</scope>
    <source>
        <strain evidence="3">Bond</strain>
    </source>
</reference>
<sequence>MKEWSAGSSITRVKGNAASPATSACSSRTFSLSGACSSVAESPSTNGYAFSRLSTSLPMSPSTVVKAAPMVPGDISTSRWLTRTAAVSDMITSRFKSSTDCTVSVHRLAWSL</sequence>
<dbReference type="PROSITE" id="PS51257">
    <property type="entry name" value="PROKAR_LIPOPROTEIN"/>
    <property type="match status" value="1"/>
</dbReference>
<evidence type="ECO:0000313" key="3">
    <source>
        <dbReference type="Proteomes" id="UP000033188"/>
    </source>
</evidence>
<dbReference type="KEGG" id="bbig:BBBOND_0211020"/>
<dbReference type="Proteomes" id="UP000033188">
    <property type="component" value="Chromosome 2"/>
</dbReference>
<dbReference type="AlphaFoldDB" id="A0A061DD50"/>
<feature type="compositionally biased region" description="Polar residues" evidence="1">
    <location>
        <begin position="1"/>
        <end position="11"/>
    </location>
</feature>
<dbReference type="RefSeq" id="XP_012768141.1">
    <property type="nucleotide sequence ID" value="XM_012912687.1"/>
</dbReference>
<feature type="region of interest" description="Disordered" evidence="1">
    <location>
        <begin position="1"/>
        <end position="23"/>
    </location>
</feature>
<dbReference type="EMBL" id="LK391708">
    <property type="protein sequence ID" value="CDR95955.1"/>
    <property type="molecule type" value="Genomic_DNA"/>
</dbReference>
<organism evidence="2 3">
    <name type="scientific">Babesia bigemina</name>
    <dbReference type="NCBI Taxonomy" id="5866"/>
    <lineage>
        <taxon>Eukaryota</taxon>
        <taxon>Sar</taxon>
        <taxon>Alveolata</taxon>
        <taxon>Apicomplexa</taxon>
        <taxon>Aconoidasida</taxon>
        <taxon>Piroplasmida</taxon>
        <taxon>Babesiidae</taxon>
        <taxon>Babesia</taxon>
    </lineage>
</organism>
<evidence type="ECO:0000313" key="2">
    <source>
        <dbReference type="EMBL" id="CDR95955.1"/>
    </source>
</evidence>
<gene>
    <name evidence="2" type="ORF">BBBOND_0211020</name>
</gene>
<dbReference type="GeneID" id="24564496"/>
<name>A0A061DD50_BABBI</name>
<keyword evidence="3" id="KW-1185">Reference proteome</keyword>
<evidence type="ECO:0000256" key="1">
    <source>
        <dbReference type="SAM" id="MobiDB-lite"/>
    </source>
</evidence>
<dbReference type="VEuPathDB" id="PiroplasmaDB:BBBOND_0211020"/>